<dbReference type="PANTHER" id="PTHR30193:SF44">
    <property type="entry name" value="LACTOSE TRANSPORT SYSTEM PERMEASE PROTEIN LACF"/>
    <property type="match status" value="1"/>
</dbReference>
<keyword evidence="2 7" id="KW-0813">Transport</keyword>
<proteinExistence type="inferred from homology"/>
<keyword evidence="10" id="KW-1185">Reference proteome</keyword>
<dbReference type="CDD" id="cd06261">
    <property type="entry name" value="TM_PBP2"/>
    <property type="match status" value="1"/>
</dbReference>
<dbReference type="SUPFAM" id="SSF161098">
    <property type="entry name" value="MetI-like"/>
    <property type="match status" value="1"/>
</dbReference>
<dbReference type="PROSITE" id="PS50928">
    <property type="entry name" value="ABC_TM1"/>
    <property type="match status" value="1"/>
</dbReference>
<evidence type="ECO:0000256" key="3">
    <source>
        <dbReference type="ARBA" id="ARBA00022475"/>
    </source>
</evidence>
<keyword evidence="5 7" id="KW-1133">Transmembrane helix</keyword>
<keyword evidence="6 7" id="KW-0472">Membrane</keyword>
<organism evidence="9 10">
    <name type="scientific">Cohnella boryungensis</name>
    <dbReference type="NCBI Taxonomy" id="768479"/>
    <lineage>
        <taxon>Bacteria</taxon>
        <taxon>Bacillati</taxon>
        <taxon>Bacillota</taxon>
        <taxon>Bacilli</taxon>
        <taxon>Bacillales</taxon>
        <taxon>Paenibacillaceae</taxon>
        <taxon>Cohnella</taxon>
    </lineage>
</organism>
<dbReference type="EMBL" id="JBHSED010000036">
    <property type="protein sequence ID" value="MFC4305180.1"/>
    <property type="molecule type" value="Genomic_DNA"/>
</dbReference>
<evidence type="ECO:0000313" key="10">
    <source>
        <dbReference type="Proteomes" id="UP001595755"/>
    </source>
</evidence>
<dbReference type="Pfam" id="PF00528">
    <property type="entry name" value="BPD_transp_1"/>
    <property type="match status" value="1"/>
</dbReference>
<reference evidence="10" key="1">
    <citation type="journal article" date="2019" name="Int. J. Syst. Evol. Microbiol.">
        <title>The Global Catalogue of Microorganisms (GCM) 10K type strain sequencing project: providing services to taxonomists for standard genome sequencing and annotation.</title>
        <authorList>
            <consortium name="The Broad Institute Genomics Platform"/>
            <consortium name="The Broad Institute Genome Sequencing Center for Infectious Disease"/>
            <person name="Wu L."/>
            <person name="Ma J."/>
        </authorList>
    </citation>
    <scope>NUCLEOTIDE SEQUENCE [LARGE SCALE GENOMIC DNA]</scope>
    <source>
        <strain evidence="10">CGMCC 4.1641</strain>
    </source>
</reference>
<evidence type="ECO:0000256" key="6">
    <source>
        <dbReference type="ARBA" id="ARBA00023136"/>
    </source>
</evidence>
<accession>A0ABV8SDA6</accession>
<comment type="subcellular location">
    <subcellularLocation>
        <location evidence="1 7">Cell membrane</location>
        <topology evidence="1 7">Multi-pass membrane protein</topology>
    </subcellularLocation>
</comment>
<keyword evidence="3" id="KW-1003">Cell membrane</keyword>
<dbReference type="InterPro" id="IPR035906">
    <property type="entry name" value="MetI-like_sf"/>
</dbReference>
<feature type="transmembrane region" description="Helical" evidence="7">
    <location>
        <begin position="98"/>
        <end position="122"/>
    </location>
</feature>
<dbReference type="Proteomes" id="UP001595755">
    <property type="component" value="Unassembled WGS sequence"/>
</dbReference>
<dbReference type="InterPro" id="IPR000515">
    <property type="entry name" value="MetI-like"/>
</dbReference>
<evidence type="ECO:0000256" key="4">
    <source>
        <dbReference type="ARBA" id="ARBA00022692"/>
    </source>
</evidence>
<evidence type="ECO:0000259" key="8">
    <source>
        <dbReference type="PROSITE" id="PS50928"/>
    </source>
</evidence>
<feature type="transmembrane region" description="Helical" evidence="7">
    <location>
        <begin position="229"/>
        <end position="249"/>
    </location>
</feature>
<evidence type="ECO:0000256" key="7">
    <source>
        <dbReference type="RuleBase" id="RU363032"/>
    </source>
</evidence>
<sequence length="326" mass="37262">MEQAAQTAGVNKPRKTQRLNQSYWKKYGVFYIMMAPAIIVLIINNYIPMLGSAIAFKNITYQSPSFFENFMNGAWVGWKNFEFLFNTSDAWRITRNTILYNAVFIFLNLVIGVGIALLFNMMRSRRLAKFHQTVMFLPFFLSWVIVSYLVYAFLNPQLGIMNNYVLSWFGAEEVEWYSDPKWWPVILPILNVWKGIGYYAVLYLAAIIGIDKEYYEAATIDGASKSRQIWSITIPLIRPVIIVLTMLQIGKIFNADFGMFFNATRNAGALYDTTLVIDTYVYQGFLVTGDIGLSSAAGFYQAVVGFLLVFGSNLIVRRISKEDALF</sequence>
<keyword evidence="4 7" id="KW-0812">Transmembrane</keyword>
<dbReference type="InterPro" id="IPR051393">
    <property type="entry name" value="ABC_transporter_permease"/>
</dbReference>
<comment type="caution">
    <text evidence="9">The sequence shown here is derived from an EMBL/GenBank/DDBJ whole genome shotgun (WGS) entry which is preliminary data.</text>
</comment>
<evidence type="ECO:0000256" key="2">
    <source>
        <dbReference type="ARBA" id="ARBA00022448"/>
    </source>
</evidence>
<evidence type="ECO:0000313" key="9">
    <source>
        <dbReference type="EMBL" id="MFC4305180.1"/>
    </source>
</evidence>
<gene>
    <name evidence="9" type="ORF">ACFO1S_17240</name>
</gene>
<evidence type="ECO:0000256" key="5">
    <source>
        <dbReference type="ARBA" id="ARBA00022989"/>
    </source>
</evidence>
<protein>
    <submittedName>
        <fullName evidence="9">ABC transporter permease</fullName>
    </submittedName>
</protein>
<dbReference type="PANTHER" id="PTHR30193">
    <property type="entry name" value="ABC TRANSPORTER PERMEASE PROTEIN"/>
    <property type="match status" value="1"/>
</dbReference>
<feature type="domain" description="ABC transmembrane type-1" evidence="8">
    <location>
        <begin position="94"/>
        <end position="312"/>
    </location>
</feature>
<dbReference type="Gene3D" id="1.10.3720.10">
    <property type="entry name" value="MetI-like"/>
    <property type="match status" value="1"/>
</dbReference>
<feature type="transmembrane region" description="Helical" evidence="7">
    <location>
        <begin position="185"/>
        <end position="208"/>
    </location>
</feature>
<feature type="transmembrane region" description="Helical" evidence="7">
    <location>
        <begin position="298"/>
        <end position="316"/>
    </location>
</feature>
<feature type="transmembrane region" description="Helical" evidence="7">
    <location>
        <begin position="134"/>
        <end position="154"/>
    </location>
</feature>
<name>A0ABV8SDA6_9BACL</name>
<comment type="similarity">
    <text evidence="7">Belongs to the binding-protein-dependent transport system permease family.</text>
</comment>
<feature type="transmembrane region" description="Helical" evidence="7">
    <location>
        <begin position="28"/>
        <end position="47"/>
    </location>
</feature>
<evidence type="ECO:0000256" key="1">
    <source>
        <dbReference type="ARBA" id="ARBA00004651"/>
    </source>
</evidence>